<dbReference type="RefSeq" id="WP_078810903.1">
    <property type="nucleotide sequence ID" value="NZ_FUWM01000025.1"/>
</dbReference>
<protein>
    <submittedName>
        <fullName evidence="1">Cyclic lactone autoinducer peptide</fullName>
    </submittedName>
</protein>
<dbReference type="InterPro" id="IPR009229">
    <property type="entry name" value="AgrD"/>
</dbReference>
<sequence>MKKVIAKVLKKSGKANVASASGFTFYQPKVPKILKNDKK</sequence>
<reference evidence="2" key="1">
    <citation type="submission" date="2017-02" db="EMBL/GenBank/DDBJ databases">
        <authorList>
            <person name="Varghese N."/>
            <person name="Submissions S."/>
        </authorList>
    </citation>
    <scope>NUCLEOTIDE SEQUENCE [LARGE SCALE GENOMIC DNA]</scope>
    <source>
        <strain evidence="2">ATCC BAA-73</strain>
    </source>
</reference>
<gene>
    <name evidence="1" type="ORF">SAMN02745118_02474</name>
</gene>
<accession>A0A1T4Q8B1</accession>
<evidence type="ECO:0000313" key="2">
    <source>
        <dbReference type="Proteomes" id="UP000190625"/>
    </source>
</evidence>
<proteinExistence type="predicted"/>
<organism evidence="1 2">
    <name type="scientific">Selenihalanaerobacter shriftii</name>
    <dbReference type="NCBI Taxonomy" id="142842"/>
    <lineage>
        <taxon>Bacteria</taxon>
        <taxon>Bacillati</taxon>
        <taxon>Bacillota</taxon>
        <taxon>Clostridia</taxon>
        <taxon>Halanaerobiales</taxon>
        <taxon>Halobacteroidaceae</taxon>
        <taxon>Selenihalanaerobacter</taxon>
    </lineage>
</organism>
<keyword evidence="2" id="KW-1185">Reference proteome</keyword>
<dbReference type="NCBIfam" id="TIGR04223">
    <property type="entry name" value="quorum_AgrD"/>
    <property type="match status" value="1"/>
</dbReference>
<dbReference type="AlphaFoldDB" id="A0A1T4Q8B1"/>
<evidence type="ECO:0000313" key="1">
    <source>
        <dbReference type="EMBL" id="SKA00040.1"/>
    </source>
</evidence>
<dbReference type="EMBL" id="FUWM01000025">
    <property type="protein sequence ID" value="SKA00040.1"/>
    <property type="molecule type" value="Genomic_DNA"/>
</dbReference>
<name>A0A1T4Q8B1_9FIRM</name>
<dbReference type="Proteomes" id="UP000190625">
    <property type="component" value="Unassembled WGS sequence"/>
</dbReference>
<dbReference type="STRING" id="142842.SAMN02745118_02474"/>